<comment type="similarity">
    <text evidence="1">Belongs to the tRNA nucleotidyltransferase/poly(A) polymerase family.</text>
</comment>
<dbReference type="Pfam" id="PF01743">
    <property type="entry name" value="PolyA_pol"/>
    <property type="match status" value="1"/>
</dbReference>
<keyword evidence="1" id="KW-0808">Transferase</keyword>
<dbReference type="EMBL" id="CP077073">
    <property type="protein sequence ID" value="QXH33449.1"/>
    <property type="molecule type" value="Genomic_DNA"/>
</dbReference>
<accession>A0ABX8M359</accession>
<reference evidence="3" key="1">
    <citation type="journal article" date="2021" name="Microorganisms">
        <title>The Ever-Expanding Pseudomonas Genus: Description of 43 New Species and Partition of the Pseudomonas putida Group.</title>
        <authorList>
            <person name="Girard L."/>
            <person name="Lood C."/>
            <person name="Hofte M."/>
            <person name="Vandamme P."/>
            <person name="Rokni-Zadeh H."/>
            <person name="van Noort V."/>
            <person name="Lavigne R."/>
            <person name="De Mot R."/>
        </authorList>
    </citation>
    <scope>NUCLEOTIDE SEQUENCE</scope>
    <source>
        <strain evidence="3">COW39</strain>
    </source>
</reference>
<feature type="domain" description="Poly A polymerase head" evidence="2">
    <location>
        <begin position="38"/>
        <end position="156"/>
    </location>
</feature>
<evidence type="ECO:0000313" key="4">
    <source>
        <dbReference type="Proteomes" id="UP001047646"/>
    </source>
</evidence>
<evidence type="ECO:0000259" key="2">
    <source>
        <dbReference type="Pfam" id="PF01743"/>
    </source>
</evidence>
<sequence length="230" mass="26254">MINTRQKLITYLRKRDGVKPSLQATLVNIRCKLPDVVIFGGMVRDFGLGVRHFSSDIDMVTTAPAEEIRRALAGLNPIMNKFGGFRFSENGRLFDIWSLHDTWAIREGHAQANSLTDLCKTTFFNLDAIIFDVRALKVCTLRGYDDDLLRRVLDINLQANPNPRQMAIRAVRMAIQKDLQLAPALVDYVLGQLYGSSLNLTFESYVRQLHDHTTRSADSPFRFEPQLKIW</sequence>
<proteinExistence type="inferred from homology"/>
<name>A0ABX8M359_9PSED</name>
<evidence type="ECO:0000313" key="3">
    <source>
        <dbReference type="EMBL" id="QXH33449.1"/>
    </source>
</evidence>
<protein>
    <recommendedName>
        <fullName evidence="2">Poly A polymerase head domain-containing protein</fullName>
    </recommendedName>
</protein>
<dbReference type="InterPro" id="IPR002646">
    <property type="entry name" value="PolA_pol_head_dom"/>
</dbReference>
<keyword evidence="4" id="KW-1185">Reference proteome</keyword>
<evidence type="ECO:0000256" key="1">
    <source>
        <dbReference type="RuleBase" id="RU003953"/>
    </source>
</evidence>
<keyword evidence="1" id="KW-0694">RNA-binding</keyword>
<dbReference type="Proteomes" id="UP001047646">
    <property type="component" value="Chromosome"/>
</dbReference>
<dbReference type="RefSeq" id="WP_217847827.1">
    <property type="nucleotide sequence ID" value="NZ_CP077073.1"/>
</dbReference>
<organism evidence="3 4">
    <name type="scientific">Pseudomonas muyukensis</name>
    <dbReference type="NCBI Taxonomy" id="2842357"/>
    <lineage>
        <taxon>Bacteria</taxon>
        <taxon>Pseudomonadati</taxon>
        <taxon>Pseudomonadota</taxon>
        <taxon>Gammaproteobacteria</taxon>
        <taxon>Pseudomonadales</taxon>
        <taxon>Pseudomonadaceae</taxon>
        <taxon>Pseudomonas</taxon>
    </lineage>
</organism>
<gene>
    <name evidence="3" type="ORF">KSS95_14810</name>
</gene>